<dbReference type="GO" id="GO:0004722">
    <property type="term" value="F:protein serine/threonine phosphatase activity"/>
    <property type="evidence" value="ECO:0007669"/>
    <property type="project" value="InterPro"/>
</dbReference>
<comment type="caution">
    <text evidence="8">The sequence shown here is derived from an EMBL/GenBank/DDBJ whole genome shotgun (WGS) entry which is preliminary data.</text>
</comment>
<dbReference type="InterPro" id="IPR036457">
    <property type="entry name" value="PPM-type-like_dom_sf"/>
</dbReference>
<dbReference type="InterPro" id="IPR000222">
    <property type="entry name" value="PP2C_BS"/>
</dbReference>
<keyword evidence="2" id="KW-0479">Metal-binding</keyword>
<evidence type="ECO:0000313" key="8">
    <source>
        <dbReference type="EMBL" id="KAF4696189.1"/>
    </source>
</evidence>
<keyword evidence="3 5" id="KW-0378">Hydrolase</keyword>
<feature type="compositionally biased region" description="Basic and acidic residues" evidence="6">
    <location>
        <begin position="404"/>
        <end position="417"/>
    </location>
</feature>
<evidence type="ECO:0000256" key="5">
    <source>
        <dbReference type="RuleBase" id="RU003465"/>
    </source>
</evidence>
<accession>A0A7J6PJ80</accession>
<gene>
    <name evidence="8" type="ORF">FOZ60_001867</name>
</gene>
<evidence type="ECO:0000256" key="1">
    <source>
        <dbReference type="ARBA" id="ARBA00004170"/>
    </source>
</evidence>
<protein>
    <recommendedName>
        <fullName evidence="7">PPM-type phosphatase domain-containing protein</fullName>
    </recommendedName>
</protein>
<dbReference type="PROSITE" id="PS51746">
    <property type="entry name" value="PPM_2"/>
    <property type="match status" value="1"/>
</dbReference>
<dbReference type="SMART" id="SM00332">
    <property type="entry name" value="PP2Cc"/>
    <property type="match status" value="1"/>
</dbReference>
<dbReference type="PANTHER" id="PTHR47992">
    <property type="entry name" value="PROTEIN PHOSPHATASE"/>
    <property type="match status" value="1"/>
</dbReference>
<dbReference type="AlphaFoldDB" id="A0A7J6PJ80"/>
<dbReference type="SUPFAM" id="SSF81606">
    <property type="entry name" value="PP2C-like"/>
    <property type="match status" value="1"/>
</dbReference>
<evidence type="ECO:0000256" key="3">
    <source>
        <dbReference type="ARBA" id="ARBA00022801"/>
    </source>
</evidence>
<dbReference type="InterPro" id="IPR001932">
    <property type="entry name" value="PPM-type_phosphatase-like_dom"/>
</dbReference>
<organism evidence="8 9">
    <name type="scientific">Perkinsus olseni</name>
    <name type="common">Perkinsus atlanticus</name>
    <dbReference type="NCBI Taxonomy" id="32597"/>
    <lineage>
        <taxon>Eukaryota</taxon>
        <taxon>Sar</taxon>
        <taxon>Alveolata</taxon>
        <taxon>Perkinsozoa</taxon>
        <taxon>Perkinsea</taxon>
        <taxon>Perkinsida</taxon>
        <taxon>Perkinsidae</taxon>
        <taxon>Perkinsus</taxon>
    </lineage>
</organism>
<dbReference type="PROSITE" id="PS01032">
    <property type="entry name" value="PPM_1"/>
    <property type="match status" value="1"/>
</dbReference>
<feature type="region of interest" description="Disordered" evidence="6">
    <location>
        <begin position="387"/>
        <end position="417"/>
    </location>
</feature>
<evidence type="ECO:0000256" key="4">
    <source>
        <dbReference type="ARBA" id="ARBA00022912"/>
    </source>
</evidence>
<comment type="subcellular location">
    <subcellularLocation>
        <location evidence="1">Membrane</location>
        <topology evidence="1">Peripheral membrane protein</topology>
    </subcellularLocation>
</comment>
<feature type="domain" description="PPM-type phosphatase" evidence="7">
    <location>
        <begin position="91"/>
        <end position="371"/>
    </location>
</feature>
<dbReference type="OrthoDB" id="432045at2759"/>
<dbReference type="GO" id="GO:0046872">
    <property type="term" value="F:metal ion binding"/>
    <property type="evidence" value="ECO:0007669"/>
    <property type="project" value="UniProtKB-KW"/>
</dbReference>
<comment type="similarity">
    <text evidence="5">Belongs to the PP2C family.</text>
</comment>
<dbReference type="EMBL" id="JABANP010000013">
    <property type="protein sequence ID" value="KAF4696189.1"/>
    <property type="molecule type" value="Genomic_DNA"/>
</dbReference>
<feature type="compositionally biased region" description="Acidic residues" evidence="6">
    <location>
        <begin position="389"/>
        <end position="403"/>
    </location>
</feature>
<proteinExistence type="inferred from homology"/>
<dbReference type="Gene3D" id="3.60.40.10">
    <property type="entry name" value="PPM-type phosphatase domain"/>
    <property type="match status" value="1"/>
</dbReference>
<sequence length="417" mass="45963">MNRHPPMCDIQSHHNTWSPGTRTTGERRARAASMGDTELCSSPLSSLNSDDDGDHKSSRLRGTPRRTRAISSGTSHLSADSHLSMDFPHTFYGHYEDIGPKDRMEDAPMLHEFNDHSGGIFGVFDGHGGPGAANFARDNIDRFIINGLEMKEDRVDAFIDGYKRTEEALSQYLKKEEFPVLKAKYDIDDNYEELDEDYPVLSSGTTACVCMLDASRKPATLTVANLGDCKAVLNRGGKAICLTNCHNLKDPLPEERERVLPYFNNGVLGDYLFGIAVTRSLGDLVVATGQKNQGLSSVPEVVEVDVEPVDRFLIIASDGIFEVMDPQTAVETVRLHLLGRRSTPGSAAYTLVKQALARGTVDNVCAIVVMLHDYRFGLKALLSGGYKNEEEEDGDIDEDGDEFDVSKRMDVKPKEGK</sequence>
<feature type="region of interest" description="Disordered" evidence="6">
    <location>
        <begin position="1"/>
        <end position="77"/>
    </location>
</feature>
<evidence type="ECO:0000256" key="6">
    <source>
        <dbReference type="SAM" id="MobiDB-lite"/>
    </source>
</evidence>
<feature type="compositionally biased region" description="Basic residues" evidence="6">
    <location>
        <begin position="58"/>
        <end position="68"/>
    </location>
</feature>
<evidence type="ECO:0000259" key="7">
    <source>
        <dbReference type="PROSITE" id="PS51746"/>
    </source>
</evidence>
<name>A0A7J6PJ80_PEROL</name>
<dbReference type="InterPro" id="IPR015655">
    <property type="entry name" value="PP2C"/>
</dbReference>
<feature type="compositionally biased region" description="Low complexity" evidence="6">
    <location>
        <begin position="39"/>
        <end position="48"/>
    </location>
</feature>
<dbReference type="Proteomes" id="UP000541610">
    <property type="component" value="Unassembled WGS sequence"/>
</dbReference>
<dbReference type="CDD" id="cd00143">
    <property type="entry name" value="PP2Cc"/>
    <property type="match status" value="1"/>
</dbReference>
<keyword evidence="4 5" id="KW-0904">Protein phosphatase</keyword>
<dbReference type="Pfam" id="PF00481">
    <property type="entry name" value="PP2C"/>
    <property type="match status" value="1"/>
</dbReference>
<evidence type="ECO:0000313" key="9">
    <source>
        <dbReference type="Proteomes" id="UP000541610"/>
    </source>
</evidence>
<evidence type="ECO:0000256" key="2">
    <source>
        <dbReference type="ARBA" id="ARBA00022723"/>
    </source>
</evidence>
<dbReference type="GO" id="GO:0016020">
    <property type="term" value="C:membrane"/>
    <property type="evidence" value="ECO:0007669"/>
    <property type="project" value="UniProtKB-SubCell"/>
</dbReference>
<reference evidence="8 9" key="1">
    <citation type="submission" date="2020-04" db="EMBL/GenBank/DDBJ databases">
        <title>Perkinsus olseni comparative genomics.</title>
        <authorList>
            <person name="Bogema D.R."/>
        </authorList>
    </citation>
    <scope>NUCLEOTIDE SEQUENCE [LARGE SCALE GENOMIC DNA]</scope>
    <source>
        <strain evidence="8">00978-12</strain>
    </source>
</reference>